<comment type="function">
    <text evidence="1">Part of a potassium transport system.</text>
</comment>
<dbReference type="Gene3D" id="3.30.70.1450">
    <property type="entry name" value="Regulator of K+ conductance, C-terminal domain"/>
    <property type="match status" value="1"/>
</dbReference>
<sequence length="217" mass="23171">MTTDLNVVIAGGGRVGLQTARILTDRGHTVRIVERDKELCEELADEYIATVIQGDASYPEILEQVDIENQDVIAALTGESGMNLAICMAATDLAPAIRTVARVENGSGDSYRRFVDAICFPERAGARIAANEIVGNDVQTLADVTGTLDIMLIRVEDGAPAAGKQLSDVRFPSGSLIISDDEGERVARPDTVLNAGKQYVVATEPEVADEVMNLLRG</sequence>
<evidence type="ECO:0000256" key="1">
    <source>
        <dbReference type="ARBA" id="ARBA00003660"/>
    </source>
</evidence>
<evidence type="ECO:0000259" key="8">
    <source>
        <dbReference type="PROSITE" id="PS51202"/>
    </source>
</evidence>
<keyword evidence="10" id="KW-1185">Reference proteome</keyword>
<dbReference type="Pfam" id="PF02080">
    <property type="entry name" value="TrkA_C"/>
    <property type="match status" value="1"/>
</dbReference>
<keyword evidence="5" id="KW-0520">NAD</keyword>
<dbReference type="InterPro" id="IPR006036">
    <property type="entry name" value="K_uptake_TrkA"/>
</dbReference>
<dbReference type="PANTHER" id="PTHR43833:SF5">
    <property type="entry name" value="TRK SYSTEM POTASSIUM UPTAKE PROTEIN TRKA"/>
    <property type="match status" value="1"/>
</dbReference>
<keyword evidence="4" id="KW-0630">Potassium</keyword>
<evidence type="ECO:0000256" key="5">
    <source>
        <dbReference type="ARBA" id="ARBA00023027"/>
    </source>
</evidence>
<dbReference type="InterPro" id="IPR006037">
    <property type="entry name" value="RCK_C"/>
</dbReference>
<feature type="domain" description="RCK N-terminal" evidence="7">
    <location>
        <begin position="4"/>
        <end position="122"/>
    </location>
</feature>
<keyword evidence="2" id="KW-0813">Transport</keyword>
<keyword evidence="3" id="KW-0633">Potassium transport</keyword>
<comment type="caution">
    <text evidence="9">The sequence shown here is derived from an EMBL/GenBank/DDBJ whole genome shotgun (WGS) entry which is preliminary data.</text>
</comment>
<dbReference type="EMBL" id="JBHUDJ010000001">
    <property type="protein sequence ID" value="MFD1585472.1"/>
    <property type="molecule type" value="Genomic_DNA"/>
</dbReference>
<dbReference type="InterPro" id="IPR036721">
    <property type="entry name" value="RCK_C_sf"/>
</dbReference>
<gene>
    <name evidence="9" type="ORF">ACFR9U_00635</name>
</gene>
<reference evidence="9 10" key="1">
    <citation type="journal article" date="2019" name="Int. J. Syst. Evol. Microbiol.">
        <title>The Global Catalogue of Microorganisms (GCM) 10K type strain sequencing project: providing services to taxonomists for standard genome sequencing and annotation.</title>
        <authorList>
            <consortium name="The Broad Institute Genomics Platform"/>
            <consortium name="The Broad Institute Genome Sequencing Center for Infectious Disease"/>
            <person name="Wu L."/>
            <person name="Ma J."/>
        </authorList>
    </citation>
    <scope>NUCLEOTIDE SEQUENCE [LARGE SCALE GENOMIC DNA]</scope>
    <source>
        <strain evidence="9 10">CGMCC 1.12125</strain>
    </source>
</reference>
<organism evidence="9 10">
    <name type="scientific">Halorientalis brevis</name>
    <dbReference type="NCBI Taxonomy" id="1126241"/>
    <lineage>
        <taxon>Archaea</taxon>
        <taxon>Methanobacteriati</taxon>
        <taxon>Methanobacteriota</taxon>
        <taxon>Stenosarchaea group</taxon>
        <taxon>Halobacteria</taxon>
        <taxon>Halobacteriales</taxon>
        <taxon>Haloarculaceae</taxon>
        <taxon>Halorientalis</taxon>
    </lineage>
</organism>
<name>A0ABD6C6J4_9EURY</name>
<dbReference type="PROSITE" id="PS51201">
    <property type="entry name" value="RCK_N"/>
    <property type="match status" value="1"/>
</dbReference>
<dbReference type="Gene3D" id="3.40.50.720">
    <property type="entry name" value="NAD(P)-binding Rossmann-like Domain"/>
    <property type="match status" value="1"/>
</dbReference>
<evidence type="ECO:0000256" key="3">
    <source>
        <dbReference type="ARBA" id="ARBA00022538"/>
    </source>
</evidence>
<dbReference type="GO" id="GO:0006813">
    <property type="term" value="P:potassium ion transport"/>
    <property type="evidence" value="ECO:0007669"/>
    <property type="project" value="UniProtKB-KW"/>
</dbReference>
<dbReference type="PROSITE" id="PS51202">
    <property type="entry name" value="RCK_C"/>
    <property type="match status" value="1"/>
</dbReference>
<dbReference type="SUPFAM" id="SSF51735">
    <property type="entry name" value="NAD(P)-binding Rossmann-fold domains"/>
    <property type="match status" value="1"/>
</dbReference>
<dbReference type="AlphaFoldDB" id="A0ABD6C6J4"/>
<dbReference type="Pfam" id="PF02254">
    <property type="entry name" value="TrkA_N"/>
    <property type="match status" value="1"/>
</dbReference>
<protein>
    <submittedName>
        <fullName evidence="9">Potassium channel family protein</fullName>
    </submittedName>
</protein>
<dbReference type="Proteomes" id="UP001597119">
    <property type="component" value="Unassembled WGS sequence"/>
</dbReference>
<dbReference type="InterPro" id="IPR003148">
    <property type="entry name" value="RCK_N"/>
</dbReference>
<evidence type="ECO:0000259" key="7">
    <source>
        <dbReference type="PROSITE" id="PS51201"/>
    </source>
</evidence>
<evidence type="ECO:0000256" key="4">
    <source>
        <dbReference type="ARBA" id="ARBA00022958"/>
    </source>
</evidence>
<dbReference type="InterPro" id="IPR036291">
    <property type="entry name" value="NAD(P)-bd_dom_sf"/>
</dbReference>
<dbReference type="SUPFAM" id="SSF116726">
    <property type="entry name" value="TrkA C-terminal domain-like"/>
    <property type="match status" value="1"/>
</dbReference>
<feature type="domain" description="RCK C-terminal" evidence="8">
    <location>
        <begin position="136"/>
        <end position="217"/>
    </location>
</feature>
<evidence type="ECO:0000313" key="9">
    <source>
        <dbReference type="EMBL" id="MFD1585472.1"/>
    </source>
</evidence>
<dbReference type="GO" id="GO:0034220">
    <property type="term" value="P:monoatomic ion transmembrane transport"/>
    <property type="evidence" value="ECO:0007669"/>
    <property type="project" value="UniProtKB-KW"/>
</dbReference>
<evidence type="ECO:0000256" key="2">
    <source>
        <dbReference type="ARBA" id="ARBA00022448"/>
    </source>
</evidence>
<proteinExistence type="predicted"/>
<dbReference type="PANTHER" id="PTHR43833">
    <property type="entry name" value="POTASSIUM CHANNEL PROTEIN 2-RELATED-RELATED"/>
    <property type="match status" value="1"/>
</dbReference>
<dbReference type="InterPro" id="IPR050721">
    <property type="entry name" value="Trk_Ktr_HKT_K-transport"/>
</dbReference>
<evidence type="ECO:0000256" key="6">
    <source>
        <dbReference type="ARBA" id="ARBA00023065"/>
    </source>
</evidence>
<dbReference type="RefSeq" id="WP_247377835.1">
    <property type="nucleotide sequence ID" value="NZ_JALLGV010000004.1"/>
</dbReference>
<keyword evidence="6" id="KW-0406">Ion transport</keyword>
<accession>A0ABD6C6J4</accession>
<dbReference type="PRINTS" id="PR00335">
    <property type="entry name" value="KUPTAKETRKA"/>
</dbReference>
<evidence type="ECO:0000313" key="10">
    <source>
        <dbReference type="Proteomes" id="UP001597119"/>
    </source>
</evidence>
<keyword evidence="9" id="KW-0407">Ion channel</keyword>